<evidence type="ECO:0000259" key="2">
    <source>
        <dbReference type="Pfam" id="PF07179"/>
    </source>
</evidence>
<accession>A0ABP6RMN3</accession>
<evidence type="ECO:0000313" key="4">
    <source>
        <dbReference type="Proteomes" id="UP001500483"/>
    </source>
</evidence>
<feature type="compositionally biased region" description="Basic and acidic residues" evidence="1">
    <location>
        <begin position="17"/>
        <end position="30"/>
    </location>
</feature>
<comment type="caution">
    <text evidence="3">The sequence shown here is derived from an EMBL/GenBank/DDBJ whole genome shotgun (WGS) entry which is preliminary data.</text>
</comment>
<dbReference type="RefSeq" id="WP_344925281.1">
    <property type="nucleotide sequence ID" value="NZ_BAAAYK010000038.1"/>
</dbReference>
<dbReference type="EMBL" id="BAAAYK010000038">
    <property type="protein sequence ID" value="GAA3355528.1"/>
    <property type="molecule type" value="Genomic_DNA"/>
</dbReference>
<sequence>MREVVRLSGELSLPPPEPDRSWPPEPESARTPEPVWPEPGADAEPVRTPEPAETPELAGTPEPTRVALPDPEPSSDPTPDPERSASPEPDPVLVLAARRWQDAGSPPDPTLLLATLGRSTLHLPAETSTLLLGGREWLPVFSTRQRAADYAGAAGLADADGTVDVVALPAKRLFEHYLPPDVGVVVDSGEQHQLVLAAAEVRDA</sequence>
<evidence type="ECO:0000313" key="3">
    <source>
        <dbReference type="EMBL" id="GAA3355528.1"/>
    </source>
</evidence>
<organism evidence="3 4">
    <name type="scientific">Saccharopolyspora gregorii</name>
    <dbReference type="NCBI Taxonomy" id="33914"/>
    <lineage>
        <taxon>Bacteria</taxon>
        <taxon>Bacillati</taxon>
        <taxon>Actinomycetota</taxon>
        <taxon>Actinomycetes</taxon>
        <taxon>Pseudonocardiales</taxon>
        <taxon>Pseudonocardiaceae</taxon>
        <taxon>Saccharopolyspora</taxon>
    </lineage>
</organism>
<dbReference type="Pfam" id="PF07179">
    <property type="entry name" value="SseB"/>
    <property type="match status" value="1"/>
</dbReference>
<feature type="region of interest" description="Disordered" evidence="1">
    <location>
        <begin position="1"/>
        <end position="89"/>
    </location>
</feature>
<keyword evidence="4" id="KW-1185">Reference proteome</keyword>
<feature type="domain" description="SseB protein N-terminal" evidence="2">
    <location>
        <begin position="133"/>
        <end position="202"/>
    </location>
</feature>
<proteinExistence type="predicted"/>
<gene>
    <name evidence="3" type="ORF">GCM10020366_16020</name>
</gene>
<evidence type="ECO:0000256" key="1">
    <source>
        <dbReference type="SAM" id="MobiDB-lite"/>
    </source>
</evidence>
<reference evidence="4" key="1">
    <citation type="journal article" date="2019" name="Int. J. Syst. Evol. Microbiol.">
        <title>The Global Catalogue of Microorganisms (GCM) 10K type strain sequencing project: providing services to taxonomists for standard genome sequencing and annotation.</title>
        <authorList>
            <consortium name="The Broad Institute Genomics Platform"/>
            <consortium name="The Broad Institute Genome Sequencing Center for Infectious Disease"/>
            <person name="Wu L."/>
            <person name="Ma J."/>
        </authorList>
    </citation>
    <scope>NUCLEOTIDE SEQUENCE [LARGE SCALE GENOMIC DNA]</scope>
    <source>
        <strain evidence="4">JCM 9687</strain>
    </source>
</reference>
<dbReference type="InterPro" id="IPR009839">
    <property type="entry name" value="SseB_N"/>
</dbReference>
<name>A0ABP6RMN3_9PSEU</name>
<dbReference type="Proteomes" id="UP001500483">
    <property type="component" value="Unassembled WGS sequence"/>
</dbReference>
<protein>
    <recommendedName>
        <fullName evidence="2">SseB protein N-terminal domain-containing protein</fullName>
    </recommendedName>
</protein>